<evidence type="ECO:0000313" key="3">
    <source>
        <dbReference type="Proteomes" id="UP000197666"/>
    </source>
</evidence>
<dbReference type="EMBL" id="NKJJ02000007">
    <property type="protein sequence ID" value="TPR07827.1"/>
    <property type="molecule type" value="Genomic_DNA"/>
</dbReference>
<dbReference type="VEuPathDB" id="FungiDB:ATCC64974_44950"/>
<evidence type="ECO:0000259" key="1">
    <source>
        <dbReference type="Pfam" id="PF21796"/>
    </source>
</evidence>
<proteinExistence type="predicted"/>
<organism evidence="2 3">
    <name type="scientific">Aspergillus niger</name>
    <dbReference type="NCBI Taxonomy" id="5061"/>
    <lineage>
        <taxon>Eukaryota</taxon>
        <taxon>Fungi</taxon>
        <taxon>Dikarya</taxon>
        <taxon>Ascomycota</taxon>
        <taxon>Pezizomycotina</taxon>
        <taxon>Eurotiomycetes</taxon>
        <taxon>Eurotiomycetidae</taxon>
        <taxon>Eurotiales</taxon>
        <taxon>Aspergillaceae</taxon>
        <taxon>Aspergillus</taxon>
        <taxon>Aspergillus subgen. Circumdati</taxon>
    </lineage>
</organism>
<dbReference type="OrthoDB" id="79480at2759"/>
<evidence type="ECO:0000313" key="2">
    <source>
        <dbReference type="EMBL" id="TPR07827.1"/>
    </source>
</evidence>
<name>A0A254UAL4_ASPNG</name>
<reference evidence="3" key="1">
    <citation type="submission" date="2018-10" db="EMBL/GenBank/DDBJ databases">
        <title>FDA dAtabase for Regulatory Grade micrObial Sequences (FDA-ARGOS): Supporting development and validation of Infectious Disease Dx tests.</title>
        <authorList>
            <person name="Kerrigan L."/>
            <person name="Tallon L."/>
            <person name="Sadzewicz L."/>
            <person name="Sengamalay N."/>
            <person name="Ott S."/>
            <person name="Godinez A."/>
            <person name="Nagaraj S."/>
            <person name="Vavikolanu K."/>
            <person name="Nadendla S."/>
            <person name="George J."/>
            <person name="Sichtig H."/>
        </authorList>
    </citation>
    <scope>NUCLEOTIDE SEQUENCE [LARGE SCALE GENOMIC DNA]</scope>
    <source>
        <strain evidence="3">FDAARGOS_311</strain>
    </source>
</reference>
<dbReference type="VEuPathDB" id="FungiDB:An09g06440"/>
<gene>
    <name evidence="2" type="ORF">CAN33_0015785</name>
</gene>
<dbReference type="Pfam" id="PF21796">
    <property type="entry name" value="Cac1_C"/>
    <property type="match status" value="1"/>
</dbReference>
<dbReference type="Proteomes" id="UP000197666">
    <property type="component" value="Unassembled WGS sequence"/>
</dbReference>
<dbReference type="AlphaFoldDB" id="A0A254UAL4"/>
<dbReference type="InterPro" id="IPR048800">
    <property type="entry name" value="Cac1-like_C"/>
</dbReference>
<feature type="domain" description="Chromatin assembly factor 1 subunit Cac1-like C-terminal" evidence="1">
    <location>
        <begin position="36"/>
        <end position="91"/>
    </location>
</feature>
<comment type="caution">
    <text evidence="2">The sequence shown here is derived from an EMBL/GenBank/DDBJ whole genome shotgun (WGS) entry which is preliminary data.</text>
</comment>
<sequence length="94" mass="10362">MSAPPKASRGWAGSGRGTLAVLTAGRTKRTLPPERLEEFKQVLNGSNLTKMGLIEILKKRFPKQSKDNLKDTLNSVATRVGQKEADKNWACNRP</sequence>
<dbReference type="VEuPathDB" id="FungiDB:M747DRAFT_248105"/>
<protein>
    <recommendedName>
        <fullName evidence="1">Chromatin assembly factor 1 subunit Cac1-like C-terminal domain-containing protein</fullName>
    </recommendedName>
</protein>
<dbReference type="VEuPathDB" id="FungiDB:ASPNIDRAFT2_1173819"/>
<accession>A0A254UAL4</accession>